<gene>
    <name evidence="1" type="ORF">P280DRAFT_3059</name>
</gene>
<name>A0A6A6SGK4_9PLEO</name>
<evidence type="ECO:0000313" key="2">
    <source>
        <dbReference type="Proteomes" id="UP000799753"/>
    </source>
</evidence>
<dbReference type="EMBL" id="MU006776">
    <property type="protein sequence ID" value="KAF2646157.1"/>
    <property type="molecule type" value="Genomic_DNA"/>
</dbReference>
<sequence>MRWTSSECCAMCISDRRLRFNRSGDCRPWSTGGRMPSWPAQPGAGESVQKAATLKGAREARSRAPRGRSPYACQSSRPEQLVPTCCRPSTRRRETLEWTPAEHHGMNHGQQKSVQNRPKPSKAVAFFYVRTHHNNNSCRSHFSRYCQNCHPVSTMCVCACVRTVAVLLWRWKNTGIHGSPPISHFVFLSGLLPREGLSVISRRG</sequence>
<evidence type="ECO:0000313" key="1">
    <source>
        <dbReference type="EMBL" id="KAF2646157.1"/>
    </source>
</evidence>
<protein>
    <submittedName>
        <fullName evidence="1">Uncharacterized protein</fullName>
    </submittedName>
</protein>
<keyword evidence="2" id="KW-1185">Reference proteome</keyword>
<accession>A0A6A6SGK4</accession>
<dbReference type="AlphaFoldDB" id="A0A6A6SGK4"/>
<dbReference type="Proteomes" id="UP000799753">
    <property type="component" value="Unassembled WGS sequence"/>
</dbReference>
<proteinExistence type="predicted"/>
<organism evidence="1 2">
    <name type="scientific">Massarina eburnea CBS 473.64</name>
    <dbReference type="NCBI Taxonomy" id="1395130"/>
    <lineage>
        <taxon>Eukaryota</taxon>
        <taxon>Fungi</taxon>
        <taxon>Dikarya</taxon>
        <taxon>Ascomycota</taxon>
        <taxon>Pezizomycotina</taxon>
        <taxon>Dothideomycetes</taxon>
        <taxon>Pleosporomycetidae</taxon>
        <taxon>Pleosporales</taxon>
        <taxon>Massarineae</taxon>
        <taxon>Massarinaceae</taxon>
        <taxon>Massarina</taxon>
    </lineage>
</organism>
<reference evidence="1" key="1">
    <citation type="journal article" date="2020" name="Stud. Mycol.">
        <title>101 Dothideomycetes genomes: a test case for predicting lifestyles and emergence of pathogens.</title>
        <authorList>
            <person name="Haridas S."/>
            <person name="Albert R."/>
            <person name="Binder M."/>
            <person name="Bloem J."/>
            <person name="Labutti K."/>
            <person name="Salamov A."/>
            <person name="Andreopoulos B."/>
            <person name="Baker S."/>
            <person name="Barry K."/>
            <person name="Bills G."/>
            <person name="Bluhm B."/>
            <person name="Cannon C."/>
            <person name="Castanera R."/>
            <person name="Culley D."/>
            <person name="Daum C."/>
            <person name="Ezra D."/>
            <person name="Gonzalez J."/>
            <person name="Henrissat B."/>
            <person name="Kuo A."/>
            <person name="Liang C."/>
            <person name="Lipzen A."/>
            <person name="Lutzoni F."/>
            <person name="Magnuson J."/>
            <person name="Mondo S."/>
            <person name="Nolan M."/>
            <person name="Ohm R."/>
            <person name="Pangilinan J."/>
            <person name="Park H.-J."/>
            <person name="Ramirez L."/>
            <person name="Alfaro M."/>
            <person name="Sun H."/>
            <person name="Tritt A."/>
            <person name="Yoshinaga Y."/>
            <person name="Zwiers L.-H."/>
            <person name="Turgeon B."/>
            <person name="Goodwin S."/>
            <person name="Spatafora J."/>
            <person name="Crous P."/>
            <person name="Grigoriev I."/>
        </authorList>
    </citation>
    <scope>NUCLEOTIDE SEQUENCE</scope>
    <source>
        <strain evidence="1">CBS 473.64</strain>
    </source>
</reference>